<dbReference type="PANTHER" id="PTHR43471">
    <property type="entry name" value="ABC TRANSPORTER PERMEASE"/>
    <property type="match status" value="1"/>
</dbReference>
<dbReference type="InParanoid" id="A0A6C2YM94"/>
<evidence type="ECO:0000313" key="3">
    <source>
        <dbReference type="Proteomes" id="UP000464378"/>
    </source>
</evidence>
<dbReference type="Proteomes" id="UP000464378">
    <property type="component" value="Chromosome"/>
</dbReference>
<evidence type="ECO:0000256" key="1">
    <source>
        <dbReference type="SAM" id="Phobius"/>
    </source>
</evidence>
<dbReference type="GO" id="GO:0140359">
    <property type="term" value="F:ABC-type transporter activity"/>
    <property type="evidence" value="ECO:0007669"/>
    <property type="project" value="InterPro"/>
</dbReference>
<name>A0A6C2YM94_9BACT</name>
<organism evidence="2">
    <name type="scientific">Tuwongella immobilis</name>
    <dbReference type="NCBI Taxonomy" id="692036"/>
    <lineage>
        <taxon>Bacteria</taxon>
        <taxon>Pseudomonadati</taxon>
        <taxon>Planctomycetota</taxon>
        <taxon>Planctomycetia</taxon>
        <taxon>Gemmatales</taxon>
        <taxon>Gemmataceae</taxon>
        <taxon>Tuwongella</taxon>
    </lineage>
</organism>
<gene>
    <name evidence="2" type="ORF">GMBLW1_15290</name>
</gene>
<keyword evidence="1" id="KW-0472">Membrane</keyword>
<feature type="transmembrane region" description="Helical" evidence="1">
    <location>
        <begin position="291"/>
        <end position="314"/>
    </location>
</feature>
<feature type="transmembrane region" description="Helical" evidence="1">
    <location>
        <begin position="229"/>
        <end position="250"/>
    </location>
</feature>
<dbReference type="Pfam" id="PF12679">
    <property type="entry name" value="ABC2_membrane_2"/>
    <property type="match status" value="1"/>
</dbReference>
<evidence type="ECO:0008006" key="4">
    <source>
        <dbReference type="Google" id="ProtNLM"/>
    </source>
</evidence>
<dbReference type="AlphaFoldDB" id="A0A6C2YM94"/>
<keyword evidence="1" id="KW-1133">Transmembrane helix</keyword>
<dbReference type="KEGG" id="tim:GMBLW1_15290"/>
<dbReference type="EMBL" id="LR586016">
    <property type="protein sequence ID" value="VIP02431.1"/>
    <property type="molecule type" value="Genomic_DNA"/>
</dbReference>
<protein>
    <recommendedName>
        <fullName evidence="4">ABC transporter permease</fullName>
    </recommendedName>
</protein>
<proteinExistence type="predicted"/>
<evidence type="ECO:0000313" key="2">
    <source>
        <dbReference type="EMBL" id="VIP02431.1"/>
    </source>
</evidence>
<feature type="transmembrane region" description="Helical" evidence="1">
    <location>
        <begin position="12"/>
        <end position="32"/>
    </location>
</feature>
<sequence length="323" mass="36247">MIVQLWWKLIRDLRIPLLLTMVLLFLFQALWVKITQRITTELTPMFQTVARLQNLPVTFFQEELLRGPGKVLQTILGGEDTRLDNPQDLLIAGYLYPFVQVILAIWAIGRAGGAIAGELDRGTMELLLSLPISRSKLILTHILVDLCVIPLLCLAIWAGSLTGCWLVGTFEIDPATWARLRMPPPENPVIYAVSAWKLFPALANVAGLLLAISSITLAFSAFGRSRNRTLGLVILFFLIQFLVNVIGQFWQDVAWLRPGTIFFFYQPQRIVSFGQWWIDLGSVWNSGQPMFSLPMVGVLIGVSIGAYTIAWLGFRNRDLPAPL</sequence>
<feature type="transmembrane region" description="Helical" evidence="1">
    <location>
        <begin position="137"/>
        <end position="158"/>
    </location>
</feature>
<keyword evidence="1" id="KW-0812">Transmembrane</keyword>
<accession>A0A6C2YM94</accession>
<feature type="transmembrane region" description="Helical" evidence="1">
    <location>
        <begin position="201"/>
        <end position="222"/>
    </location>
</feature>
<reference evidence="2" key="1">
    <citation type="submission" date="2019-04" db="EMBL/GenBank/DDBJ databases">
        <authorList>
            <consortium name="Science for Life Laboratories"/>
        </authorList>
    </citation>
    <scope>NUCLEOTIDE SEQUENCE</scope>
    <source>
        <strain evidence="2">MBLW1</strain>
    </source>
</reference>
<keyword evidence="3" id="KW-1185">Reference proteome</keyword>
<feature type="transmembrane region" description="Helical" evidence="1">
    <location>
        <begin position="94"/>
        <end position="116"/>
    </location>
</feature>
<dbReference type="EMBL" id="LR593887">
    <property type="protein sequence ID" value="VTS01377.1"/>
    <property type="molecule type" value="Genomic_DNA"/>
</dbReference>
<dbReference type="GO" id="GO:0005886">
    <property type="term" value="C:plasma membrane"/>
    <property type="evidence" value="ECO:0007669"/>
    <property type="project" value="UniProtKB-SubCell"/>
</dbReference>